<feature type="transmembrane region" description="Helical" evidence="1">
    <location>
        <begin position="68"/>
        <end position="90"/>
    </location>
</feature>
<dbReference type="EMBL" id="CP159307">
    <property type="protein sequence ID" value="XCH33966.1"/>
    <property type="molecule type" value="Genomic_DNA"/>
</dbReference>
<keyword evidence="1" id="KW-0472">Membrane</keyword>
<name>A0AAU8GC49_9CHLR</name>
<evidence type="ECO:0000313" key="2">
    <source>
        <dbReference type="EMBL" id="XCH33966.1"/>
    </source>
</evidence>
<feature type="transmembrane region" description="Helical" evidence="1">
    <location>
        <begin position="96"/>
        <end position="114"/>
    </location>
</feature>
<keyword evidence="1" id="KW-0812">Transmembrane</keyword>
<evidence type="ECO:0000256" key="1">
    <source>
        <dbReference type="SAM" id="Phobius"/>
    </source>
</evidence>
<accession>A0AAU8GC49</accession>
<organism evidence="2">
    <name type="scientific">Dehalogenimonas sp. 4OHTPN</name>
    <dbReference type="NCBI Taxonomy" id="3166643"/>
    <lineage>
        <taxon>Bacteria</taxon>
        <taxon>Bacillati</taxon>
        <taxon>Chloroflexota</taxon>
        <taxon>Dehalococcoidia</taxon>
        <taxon>Dehalococcoidales</taxon>
        <taxon>Dehalococcoidaceae</taxon>
        <taxon>Dehalogenimonas</taxon>
    </lineage>
</organism>
<dbReference type="AlphaFoldDB" id="A0AAU8GC49"/>
<feature type="transmembrane region" description="Helical" evidence="1">
    <location>
        <begin position="7"/>
        <end position="28"/>
    </location>
</feature>
<gene>
    <name evidence="2" type="ORF">ABV300_03565</name>
</gene>
<dbReference type="RefSeq" id="WP_353715157.1">
    <property type="nucleotide sequence ID" value="NZ_CP159307.1"/>
</dbReference>
<proteinExistence type="predicted"/>
<protein>
    <submittedName>
        <fullName evidence="2">Uncharacterized protein</fullName>
    </submittedName>
</protein>
<sequence length="119" mass="12475">MQKIVPTFLSEIVIGFGFLSGLWIHVGINPETELIKAFASVAEAIAPDSGISLWFWLIPLVMTAVSLWLTYAVGGVMGLIAVGLAFVAGLSIGTDFGPPLLVISLVIGLISPMMSNGES</sequence>
<keyword evidence="1" id="KW-1133">Transmembrane helix</keyword>
<reference evidence="2" key="1">
    <citation type="submission" date="2024-06" db="EMBL/GenBank/DDBJ databases">
        <title>A Novel Isolate, Dehalogenimonas sp. Strain 4OHTPN, Dechlorinates Aromatic 4 Hydroxy chlorothalonil by a Novel Reductive Dehalogenase.</title>
        <authorList>
            <person name="Liu G."/>
        </authorList>
    </citation>
    <scope>NUCLEOTIDE SEQUENCE</scope>
    <source>
        <strain evidence="2">4OHTPN</strain>
    </source>
</reference>